<proteinExistence type="predicted"/>
<dbReference type="EMBL" id="QJKJ01008417">
    <property type="protein sequence ID" value="RDX79835.1"/>
    <property type="molecule type" value="Genomic_DNA"/>
</dbReference>
<evidence type="ECO:0000313" key="3">
    <source>
        <dbReference type="Proteomes" id="UP000257109"/>
    </source>
</evidence>
<organism evidence="2 3">
    <name type="scientific">Mucuna pruriens</name>
    <name type="common">Velvet bean</name>
    <name type="synonym">Dolichos pruriens</name>
    <dbReference type="NCBI Taxonomy" id="157652"/>
    <lineage>
        <taxon>Eukaryota</taxon>
        <taxon>Viridiplantae</taxon>
        <taxon>Streptophyta</taxon>
        <taxon>Embryophyta</taxon>
        <taxon>Tracheophyta</taxon>
        <taxon>Spermatophyta</taxon>
        <taxon>Magnoliopsida</taxon>
        <taxon>eudicotyledons</taxon>
        <taxon>Gunneridae</taxon>
        <taxon>Pentapetalae</taxon>
        <taxon>rosids</taxon>
        <taxon>fabids</taxon>
        <taxon>Fabales</taxon>
        <taxon>Fabaceae</taxon>
        <taxon>Papilionoideae</taxon>
        <taxon>50 kb inversion clade</taxon>
        <taxon>NPAAA clade</taxon>
        <taxon>indigoferoid/millettioid clade</taxon>
        <taxon>Phaseoleae</taxon>
        <taxon>Mucuna</taxon>
    </lineage>
</organism>
<feature type="non-terminal residue" evidence="2">
    <location>
        <position position="100"/>
    </location>
</feature>
<evidence type="ECO:0000256" key="1">
    <source>
        <dbReference type="SAM" id="MobiDB-lite"/>
    </source>
</evidence>
<accession>A0A371FNB3</accession>
<protein>
    <submittedName>
        <fullName evidence="2">Uncharacterized protein</fullName>
    </submittedName>
</protein>
<sequence length="100" mass="11588">MVNLDGLSKAQFVKKLHKKARAHMEKKSEQYAKHANKRKKGKVFEEGIQGSNLKKNSFQEGEPDMNLGRHEKHGENTKHSEVKALQGPMIRKRLKRLEKE</sequence>
<feature type="compositionally biased region" description="Basic and acidic residues" evidence="1">
    <location>
        <begin position="22"/>
        <end position="32"/>
    </location>
</feature>
<evidence type="ECO:0000313" key="2">
    <source>
        <dbReference type="EMBL" id="RDX79835.1"/>
    </source>
</evidence>
<feature type="compositionally biased region" description="Basic and acidic residues" evidence="1">
    <location>
        <begin position="67"/>
        <end position="82"/>
    </location>
</feature>
<name>A0A371FNB3_MUCPR</name>
<feature type="compositionally biased region" description="Basic residues" evidence="1">
    <location>
        <begin position="90"/>
        <end position="100"/>
    </location>
</feature>
<dbReference type="Proteomes" id="UP000257109">
    <property type="component" value="Unassembled WGS sequence"/>
</dbReference>
<feature type="compositionally biased region" description="Polar residues" evidence="1">
    <location>
        <begin position="49"/>
        <end position="59"/>
    </location>
</feature>
<feature type="region of interest" description="Disordered" evidence="1">
    <location>
        <begin position="20"/>
        <end position="100"/>
    </location>
</feature>
<gene>
    <name evidence="2" type="ORF">CR513_39698</name>
</gene>
<feature type="non-terminal residue" evidence="2">
    <location>
        <position position="1"/>
    </location>
</feature>
<dbReference type="AlphaFoldDB" id="A0A371FNB3"/>
<reference evidence="2" key="1">
    <citation type="submission" date="2018-05" db="EMBL/GenBank/DDBJ databases">
        <title>Draft genome of Mucuna pruriens seed.</title>
        <authorList>
            <person name="Nnadi N.E."/>
            <person name="Vos R."/>
            <person name="Hasami M.H."/>
            <person name="Devisetty U.K."/>
            <person name="Aguiy J.C."/>
        </authorList>
    </citation>
    <scope>NUCLEOTIDE SEQUENCE [LARGE SCALE GENOMIC DNA]</scope>
    <source>
        <strain evidence="2">JCA_2017</strain>
    </source>
</reference>
<keyword evidence="3" id="KW-1185">Reference proteome</keyword>
<comment type="caution">
    <text evidence="2">The sequence shown here is derived from an EMBL/GenBank/DDBJ whole genome shotgun (WGS) entry which is preliminary data.</text>
</comment>